<dbReference type="Proteomes" id="UP000652761">
    <property type="component" value="Unassembled WGS sequence"/>
</dbReference>
<dbReference type="AlphaFoldDB" id="A0A843WB21"/>
<name>A0A843WB21_COLES</name>
<evidence type="ECO:0000313" key="2">
    <source>
        <dbReference type="EMBL" id="MQM08413.1"/>
    </source>
</evidence>
<keyword evidence="3" id="KW-1185">Reference proteome</keyword>
<gene>
    <name evidence="2" type="ORF">Taro_041264</name>
</gene>
<sequence length="130" mass="14462">MGCPHHSLKTRNPHSGGFQHKSNLDGKKLRLPIGMGGGEAWSLQGSASFLQIPMLLMVPSFTDQGRYPSSEIQSNTRHLTRKLLQVKAWKLHAYSAVHCVFMNLLTGHNCFQYKSNLDGQELRQGIGMDG</sequence>
<organism evidence="2 3">
    <name type="scientific">Colocasia esculenta</name>
    <name type="common">Wild taro</name>
    <name type="synonym">Arum esculentum</name>
    <dbReference type="NCBI Taxonomy" id="4460"/>
    <lineage>
        <taxon>Eukaryota</taxon>
        <taxon>Viridiplantae</taxon>
        <taxon>Streptophyta</taxon>
        <taxon>Embryophyta</taxon>
        <taxon>Tracheophyta</taxon>
        <taxon>Spermatophyta</taxon>
        <taxon>Magnoliopsida</taxon>
        <taxon>Liliopsida</taxon>
        <taxon>Araceae</taxon>
        <taxon>Aroideae</taxon>
        <taxon>Colocasieae</taxon>
        <taxon>Colocasia</taxon>
    </lineage>
</organism>
<protein>
    <submittedName>
        <fullName evidence="2">Uncharacterized protein</fullName>
    </submittedName>
</protein>
<reference evidence="2" key="1">
    <citation type="submission" date="2017-07" db="EMBL/GenBank/DDBJ databases">
        <title>Taro Niue Genome Assembly and Annotation.</title>
        <authorList>
            <person name="Atibalentja N."/>
            <person name="Keating K."/>
            <person name="Fields C.J."/>
        </authorList>
    </citation>
    <scope>NUCLEOTIDE SEQUENCE</scope>
    <source>
        <strain evidence="2">Niue_2</strain>
        <tissue evidence="2">Leaf</tissue>
    </source>
</reference>
<proteinExistence type="predicted"/>
<feature type="compositionally biased region" description="Basic residues" evidence="1">
    <location>
        <begin position="1"/>
        <end position="12"/>
    </location>
</feature>
<evidence type="ECO:0000256" key="1">
    <source>
        <dbReference type="SAM" id="MobiDB-lite"/>
    </source>
</evidence>
<accession>A0A843WB21</accession>
<feature type="region of interest" description="Disordered" evidence="1">
    <location>
        <begin position="1"/>
        <end position="23"/>
    </location>
</feature>
<comment type="caution">
    <text evidence="2">The sequence shown here is derived from an EMBL/GenBank/DDBJ whole genome shotgun (WGS) entry which is preliminary data.</text>
</comment>
<dbReference type="EMBL" id="NMUH01004115">
    <property type="protein sequence ID" value="MQM08413.1"/>
    <property type="molecule type" value="Genomic_DNA"/>
</dbReference>
<evidence type="ECO:0000313" key="3">
    <source>
        <dbReference type="Proteomes" id="UP000652761"/>
    </source>
</evidence>